<reference evidence="2 4" key="1">
    <citation type="submission" date="2016-10" db="EMBL/GenBank/DDBJ databases">
        <title>Draft genome sequences of four alkaliphilic bacteria belonging to the Anaerobacillus genus.</title>
        <authorList>
            <person name="Bassil N.M."/>
            <person name="Lloyd J.R."/>
        </authorList>
    </citation>
    <scope>NUCLEOTIDE SEQUENCE [LARGE SCALE GENOMIC DNA]</scope>
    <source>
        <strain evidence="2 4">NB2006</strain>
    </source>
</reference>
<dbReference type="EMBL" id="CP063356">
    <property type="protein sequence ID" value="QOY38150.1"/>
    <property type="molecule type" value="Genomic_DNA"/>
</dbReference>
<organism evidence="2 4">
    <name type="scientific">Anaerobacillus isosaccharinicus</name>
    <dbReference type="NCBI Taxonomy" id="1532552"/>
    <lineage>
        <taxon>Bacteria</taxon>
        <taxon>Bacillati</taxon>
        <taxon>Bacillota</taxon>
        <taxon>Bacilli</taxon>
        <taxon>Bacillales</taxon>
        <taxon>Bacillaceae</taxon>
        <taxon>Anaerobacillus</taxon>
    </lineage>
</organism>
<reference evidence="3" key="4">
    <citation type="submission" date="2020-10" db="EMBL/GenBank/DDBJ databases">
        <authorList>
            <person name="Bassil N.M."/>
            <person name="Lloyd J.R."/>
        </authorList>
    </citation>
    <scope>NUCLEOTIDE SEQUENCE</scope>
    <source>
        <strain evidence="3">NB2006</strain>
    </source>
</reference>
<keyword evidence="4" id="KW-1185">Reference proteome</keyword>
<reference evidence="3 4" key="2">
    <citation type="journal article" date="2017" name="Genome Announc.">
        <title>Draft Genome Sequences of Four Alkaliphilic Bacteria Belonging to the Anaerobacillus Genus.</title>
        <authorList>
            <person name="Bassil N.M."/>
            <person name="Lloyd J.R."/>
        </authorList>
    </citation>
    <scope>NUCLEOTIDE SEQUENCE [LARGE SCALE GENOMIC DNA]</scope>
    <source>
        <strain evidence="3 4">NB2006</strain>
    </source>
</reference>
<proteinExistence type="predicted"/>
<evidence type="ECO:0008006" key="5">
    <source>
        <dbReference type="Google" id="ProtNLM"/>
    </source>
</evidence>
<name>A0A1S2LVY0_9BACI</name>
<dbReference type="RefSeq" id="WP_071317165.1">
    <property type="nucleotide sequence ID" value="NZ_CP063356.2"/>
</dbReference>
<gene>
    <name evidence="3" type="ORF">AWH56_011790</name>
    <name evidence="2" type="ORF">AWH56_11025</name>
</gene>
<dbReference type="EMBL" id="LQXD01000099">
    <property type="protein sequence ID" value="OIJ16474.1"/>
    <property type="molecule type" value="Genomic_DNA"/>
</dbReference>
<evidence type="ECO:0000313" key="3">
    <source>
        <dbReference type="EMBL" id="QOY38150.1"/>
    </source>
</evidence>
<protein>
    <recommendedName>
        <fullName evidence="5">Lipoprotein</fullName>
    </recommendedName>
</protein>
<sequence length="170" mass="19383">MKKILILSLFLLCVFLTACTSTDRDEASFSNVKDAIEHVINVEEQHKNDIEVVKSHTLTEDIEVVFFTNGKTLSTYAALANDRGEIKIDRLTNDVSPGRINSETGYSYMNSTITLDNHTIYILIGKCDDQMKGVTIYNDFFSEDLTVVKGYFVYISETEIRTERLNIEIY</sequence>
<feature type="chain" id="PRO_5038296482" description="Lipoprotein" evidence="1">
    <location>
        <begin position="21"/>
        <end position="170"/>
    </location>
</feature>
<dbReference type="AlphaFoldDB" id="A0A1S2LVY0"/>
<dbReference type="PROSITE" id="PS51257">
    <property type="entry name" value="PROKAR_LIPOPROTEIN"/>
    <property type="match status" value="1"/>
</dbReference>
<evidence type="ECO:0000256" key="1">
    <source>
        <dbReference type="SAM" id="SignalP"/>
    </source>
</evidence>
<keyword evidence="1" id="KW-0732">Signal</keyword>
<reference evidence="3 4" key="3">
    <citation type="journal article" date="2019" name="Int. J. Syst. Evol. Microbiol.">
        <title>Anaerobacillus isosaccharinicus sp. nov., an alkaliphilic bacterium which degrades isosaccharinic acid.</title>
        <authorList>
            <person name="Bassil N.M."/>
            <person name="Lloyd J.R."/>
        </authorList>
    </citation>
    <scope>NUCLEOTIDE SEQUENCE [LARGE SCALE GENOMIC DNA]</scope>
    <source>
        <strain evidence="3 4">NB2006</strain>
    </source>
</reference>
<accession>A0A1S2LVY0</accession>
<dbReference type="KEGG" id="aia:AWH56_011790"/>
<feature type="signal peptide" evidence="1">
    <location>
        <begin position="1"/>
        <end position="20"/>
    </location>
</feature>
<dbReference type="Proteomes" id="UP000180175">
    <property type="component" value="Chromosome"/>
</dbReference>
<evidence type="ECO:0000313" key="4">
    <source>
        <dbReference type="Proteomes" id="UP000180175"/>
    </source>
</evidence>
<evidence type="ECO:0000313" key="2">
    <source>
        <dbReference type="EMBL" id="OIJ16474.1"/>
    </source>
</evidence>